<comment type="caution">
    <text evidence="1">The sequence shown here is derived from an EMBL/GenBank/DDBJ whole genome shotgun (WGS) entry which is preliminary data.</text>
</comment>
<name>A0ABQ8D937_BRANA</name>
<accession>A0ABQ8D937</accession>
<sequence length="264" mass="30878">MVRINVNLSTASTTSNLFMCLSLRNKIKRRYRHQLVKVWKRRSDGFLKRRVLKDHSFWSAPATVNSSWIWKSFTSMRHLALKFLRCSVRDGDTAKFWFDHWLPTGPLLSFVGQDDPLMMEIPMSSNIAEACTATGWRLPSHRVRHRRVAEVRDHLTAHPLPTQSQGPDVFSWEIPGIVSSDFSLALVNWLQAARGNRLFTIKHIAAQAIIYLIWRERNSRMHVGNPQPHSVVFKQLDRCVRDIALARKDRKRFKTMLSIWFRFD</sequence>
<organism evidence="1 2">
    <name type="scientific">Brassica napus</name>
    <name type="common">Rape</name>
    <dbReference type="NCBI Taxonomy" id="3708"/>
    <lineage>
        <taxon>Eukaryota</taxon>
        <taxon>Viridiplantae</taxon>
        <taxon>Streptophyta</taxon>
        <taxon>Embryophyta</taxon>
        <taxon>Tracheophyta</taxon>
        <taxon>Spermatophyta</taxon>
        <taxon>Magnoliopsida</taxon>
        <taxon>eudicotyledons</taxon>
        <taxon>Gunneridae</taxon>
        <taxon>Pentapetalae</taxon>
        <taxon>rosids</taxon>
        <taxon>malvids</taxon>
        <taxon>Brassicales</taxon>
        <taxon>Brassicaceae</taxon>
        <taxon>Brassiceae</taxon>
        <taxon>Brassica</taxon>
    </lineage>
</organism>
<evidence type="ECO:0008006" key="3">
    <source>
        <dbReference type="Google" id="ProtNLM"/>
    </source>
</evidence>
<dbReference type="Proteomes" id="UP000824890">
    <property type="component" value="Unassembled WGS sequence"/>
</dbReference>
<reference evidence="1 2" key="1">
    <citation type="submission" date="2021-05" db="EMBL/GenBank/DDBJ databases">
        <title>Genome Assembly of Synthetic Allotetraploid Brassica napus Reveals Homoeologous Exchanges between Subgenomes.</title>
        <authorList>
            <person name="Davis J.T."/>
        </authorList>
    </citation>
    <scope>NUCLEOTIDE SEQUENCE [LARGE SCALE GENOMIC DNA]</scope>
    <source>
        <strain evidence="2">cv. Da-Ae</strain>
        <tissue evidence="1">Seedling</tissue>
    </source>
</reference>
<gene>
    <name evidence="1" type="ORF">HID58_017256</name>
</gene>
<keyword evidence="2" id="KW-1185">Reference proteome</keyword>
<proteinExistence type="predicted"/>
<dbReference type="EMBL" id="JAGKQM010000005">
    <property type="protein sequence ID" value="KAH0925000.1"/>
    <property type="molecule type" value="Genomic_DNA"/>
</dbReference>
<evidence type="ECO:0000313" key="2">
    <source>
        <dbReference type="Proteomes" id="UP000824890"/>
    </source>
</evidence>
<evidence type="ECO:0000313" key="1">
    <source>
        <dbReference type="EMBL" id="KAH0925000.1"/>
    </source>
</evidence>
<protein>
    <recommendedName>
        <fullName evidence="3">Reverse transcriptase zinc-binding domain-containing protein</fullName>
    </recommendedName>
</protein>